<dbReference type="SUPFAM" id="SSF47413">
    <property type="entry name" value="lambda repressor-like DNA-binding domains"/>
    <property type="match status" value="1"/>
</dbReference>
<name>A0AB74QGW0_CLODI</name>
<dbReference type="InterPro" id="IPR010982">
    <property type="entry name" value="Lambda_DNA-bd_dom_sf"/>
</dbReference>
<reference evidence="2 3" key="1">
    <citation type="submission" date="2019-02" db="EMBL/GenBank/DDBJ databases">
        <authorList>
            <consortium name="Pathogen Informatics"/>
        </authorList>
    </citation>
    <scope>NUCLEOTIDE SEQUENCE [LARGE SCALE GENOMIC DNA]</scope>
    <source>
        <strain evidence="3">clo34</strain>
    </source>
</reference>
<dbReference type="Pfam" id="PF01381">
    <property type="entry name" value="HTH_3"/>
    <property type="match status" value="1"/>
</dbReference>
<dbReference type="SMART" id="SM00530">
    <property type="entry name" value="HTH_XRE"/>
    <property type="match status" value="1"/>
</dbReference>
<comment type="caution">
    <text evidence="2">The sequence shown here is derived from an EMBL/GenBank/DDBJ whole genome shotgun (WGS) entry which is preliminary data.</text>
</comment>
<evidence type="ECO:0000313" key="3">
    <source>
        <dbReference type="Proteomes" id="UP000411588"/>
    </source>
</evidence>
<dbReference type="Proteomes" id="UP000411588">
    <property type="component" value="Unassembled WGS sequence"/>
</dbReference>
<dbReference type="InterPro" id="IPR001387">
    <property type="entry name" value="Cro/C1-type_HTH"/>
</dbReference>
<evidence type="ECO:0000313" key="2">
    <source>
        <dbReference type="EMBL" id="VFD36179.1"/>
    </source>
</evidence>
<dbReference type="RefSeq" id="WP_009899656.1">
    <property type="nucleotide sequence ID" value="NZ_BDSN01000033.1"/>
</dbReference>
<dbReference type="EMBL" id="CAADAN010000021">
    <property type="protein sequence ID" value="VFD36179.1"/>
    <property type="molecule type" value="Genomic_DNA"/>
</dbReference>
<evidence type="ECO:0000259" key="1">
    <source>
        <dbReference type="PROSITE" id="PS50943"/>
    </source>
</evidence>
<gene>
    <name evidence="2" type="ORF">SAMEA1402399_03878</name>
</gene>
<dbReference type="CDD" id="cd00093">
    <property type="entry name" value="HTH_XRE"/>
    <property type="match status" value="1"/>
</dbReference>
<organism evidence="2 3">
    <name type="scientific">Clostridioides difficile</name>
    <name type="common">Peptoclostridium difficile</name>
    <dbReference type="NCBI Taxonomy" id="1496"/>
    <lineage>
        <taxon>Bacteria</taxon>
        <taxon>Bacillati</taxon>
        <taxon>Bacillota</taxon>
        <taxon>Clostridia</taxon>
        <taxon>Peptostreptococcales</taxon>
        <taxon>Peptostreptococcaceae</taxon>
        <taxon>Clostridioides</taxon>
    </lineage>
</organism>
<dbReference type="AlphaFoldDB" id="A0AB74QGW0"/>
<dbReference type="GO" id="GO:0003677">
    <property type="term" value="F:DNA binding"/>
    <property type="evidence" value="ECO:0007669"/>
    <property type="project" value="InterPro"/>
</dbReference>
<sequence>MENIKDESVLKTLREALGLNQSELANILKMTPSAISKIEKNGKPLSDRISSQLSKEFGVREEWLKNKEGKMFADSSDDDLVAEIAANIINSDDKFMKNVIIAFNKLTEDQRNFLINFMKELDK</sequence>
<proteinExistence type="predicted"/>
<accession>A0AB74QGW0</accession>
<feature type="domain" description="HTH cro/C1-type" evidence="1">
    <location>
        <begin position="10"/>
        <end position="64"/>
    </location>
</feature>
<protein>
    <submittedName>
        <fullName evidence="2">Helix-turn-helix domain protein</fullName>
    </submittedName>
</protein>
<dbReference type="PROSITE" id="PS50943">
    <property type="entry name" value="HTH_CROC1"/>
    <property type="match status" value="1"/>
</dbReference>
<dbReference type="Gene3D" id="1.10.260.40">
    <property type="entry name" value="lambda repressor-like DNA-binding domains"/>
    <property type="match status" value="1"/>
</dbReference>